<keyword evidence="2 5" id="KW-0547">Nucleotide-binding</keyword>
<dbReference type="PATRIC" id="fig|634498.28.peg.1813"/>
<dbReference type="Gene3D" id="3.30.420.40">
    <property type="match status" value="2"/>
</dbReference>
<dbReference type="EMBL" id="CP001719">
    <property type="protein sequence ID" value="ADC47662.1"/>
    <property type="molecule type" value="Genomic_DNA"/>
</dbReference>
<dbReference type="Proteomes" id="UP000008680">
    <property type="component" value="Chromosome"/>
</dbReference>
<evidence type="ECO:0000256" key="4">
    <source>
        <dbReference type="ARBA" id="ARBA00023186"/>
    </source>
</evidence>
<proteinExistence type="inferred from homology"/>
<dbReference type="InterPro" id="IPR029047">
    <property type="entry name" value="HSP70_peptide-bd_sf"/>
</dbReference>
<keyword evidence="4" id="KW-0143">Chaperone</keyword>
<accession>D3DZI4</accession>
<dbReference type="PANTHER" id="PTHR19375">
    <property type="entry name" value="HEAT SHOCK PROTEIN 70KDA"/>
    <property type="match status" value="1"/>
</dbReference>
<evidence type="ECO:0000313" key="6">
    <source>
        <dbReference type="EMBL" id="ADC47662.1"/>
    </source>
</evidence>
<organism evidence="6 7">
    <name type="scientific">Methanobrevibacter ruminantium (strain ATCC 35063 / DSM 1093 / JCM 13430 / OCM 146 / M1)</name>
    <name type="common">Methanobacterium ruminantium</name>
    <dbReference type="NCBI Taxonomy" id="634498"/>
    <lineage>
        <taxon>Archaea</taxon>
        <taxon>Methanobacteriati</taxon>
        <taxon>Methanobacteriota</taxon>
        <taxon>Methanomada group</taxon>
        <taxon>Methanobacteria</taxon>
        <taxon>Methanobacteriales</taxon>
        <taxon>Methanobacteriaceae</taxon>
        <taxon>Methanobrevibacter</taxon>
    </lineage>
</organism>
<dbReference type="InterPro" id="IPR013126">
    <property type="entry name" value="Hsp_70_fam"/>
</dbReference>
<evidence type="ECO:0000313" key="7">
    <source>
        <dbReference type="Proteomes" id="UP000008680"/>
    </source>
</evidence>
<gene>
    <name evidence="6" type="ordered locus">mru_1812</name>
</gene>
<dbReference type="GO" id="GO:0005524">
    <property type="term" value="F:ATP binding"/>
    <property type="evidence" value="ECO:0007669"/>
    <property type="project" value="UniProtKB-KW"/>
</dbReference>
<dbReference type="InterPro" id="IPR018181">
    <property type="entry name" value="Heat_shock_70_CS"/>
</dbReference>
<dbReference type="Gene3D" id="2.60.34.10">
    <property type="entry name" value="Substrate Binding Domain Of DNAk, Chain A, domain 1"/>
    <property type="match status" value="1"/>
</dbReference>
<comment type="similarity">
    <text evidence="1 5">Belongs to the heat shock protein 70 family.</text>
</comment>
<dbReference type="Pfam" id="PF00012">
    <property type="entry name" value="HSP70"/>
    <property type="match status" value="2"/>
</dbReference>
<evidence type="ECO:0000256" key="2">
    <source>
        <dbReference type="ARBA" id="ARBA00022741"/>
    </source>
</evidence>
<dbReference type="STRING" id="634498.mru_1812"/>
<dbReference type="GO" id="GO:0140662">
    <property type="term" value="F:ATP-dependent protein folding chaperone"/>
    <property type="evidence" value="ECO:0007669"/>
    <property type="project" value="InterPro"/>
</dbReference>
<evidence type="ECO:0000256" key="3">
    <source>
        <dbReference type="ARBA" id="ARBA00022840"/>
    </source>
</evidence>
<dbReference type="SUPFAM" id="SSF53067">
    <property type="entry name" value="Actin-like ATPase domain"/>
    <property type="match status" value="2"/>
</dbReference>
<dbReference type="eggNOG" id="arCOG03060">
    <property type="taxonomic scope" value="Archaea"/>
</dbReference>
<dbReference type="HOGENOM" id="CLU_005965_2_4_2"/>
<dbReference type="PROSITE" id="PS01036">
    <property type="entry name" value="HSP70_3"/>
    <property type="match status" value="1"/>
</dbReference>
<evidence type="ECO:0000256" key="5">
    <source>
        <dbReference type="RuleBase" id="RU003322"/>
    </source>
</evidence>
<keyword evidence="3 5" id="KW-0067">ATP-binding</keyword>
<dbReference type="AlphaFoldDB" id="D3DZI4"/>
<dbReference type="SUPFAM" id="SSF100920">
    <property type="entry name" value="Heat shock protein 70kD (HSP70), peptide-binding domain"/>
    <property type="match status" value="1"/>
</dbReference>
<evidence type="ECO:0000256" key="1">
    <source>
        <dbReference type="ARBA" id="ARBA00007381"/>
    </source>
</evidence>
<reference evidence="6 7" key="1">
    <citation type="journal article" date="2010" name="PLoS ONE">
        <title>The genome sequence of the rumen methanogen Methanobrevibacter ruminantium reveals new possibilities for controlling ruminant methane emissions.</title>
        <authorList>
            <person name="Leahy S.C."/>
            <person name="Kelly W.J."/>
            <person name="Altermann E."/>
            <person name="Ronimus R.S."/>
            <person name="Yeoman C.J."/>
            <person name="Pacheco D.M."/>
            <person name="Li D."/>
            <person name="Kong Z."/>
            <person name="McTavish S."/>
            <person name="Sang C."/>
            <person name="Lambie S.C."/>
            <person name="Janssen P.H."/>
            <person name="Dey D."/>
            <person name="Attwood G.T."/>
        </authorList>
    </citation>
    <scope>NUCLEOTIDE SEQUENCE [LARGE SCALE GENOMIC DNA]</scope>
    <source>
        <strain evidence="7">ATCC 35063 / DSM 1093 / JCM 13430 / OCM 146 / M1</strain>
    </source>
</reference>
<dbReference type="InterPro" id="IPR043129">
    <property type="entry name" value="ATPase_NBD"/>
</dbReference>
<dbReference type="KEGG" id="mru:mru_1812"/>
<keyword evidence="7" id="KW-1185">Reference proteome</keyword>
<sequence length="584" mass="64453">MLGGINLNNEDIIIGIDFGTTNSAACIYKDEKFQIIPSAMGYDYFPSVVAVNENGELLVGHHAKKQMASNASNSVAEFKLKMGENETIKFNGEDKLPQEITSYVLGRIKRDAEAYLGKPINKAVISVPASFDNDARNATMEAGEIAGFEVEALVDEPTAACLTYSLTKNFLGNILVFDMGGGTLDIIIGAFDGSELVPKVTTGARFGGRNITMALRDYLQRDFEEQNGLKLEDYITPEYDPLIDLYNATEIAKIELSSTKTTNVHIDSIVMTDKGQRINLDKNVNRSDLNKLSDEVVKGSKEKVLEALKDAKLTKDDIDFLVFVGGPTKMPLIRESIEKLLGKSAAEGIDPMVCVAQGASIYKGGPITVGTINSLTLSVVINEKESDPLIPKNTPLPAEVTKEYHTMRDNQTSANIQIVEGESILAKENHTLHSFTLRGLPPRPKGEVAIQVKLKVDKNGIMGLSAKELSTNKKLSATFDSSNRMSSEEIKKAGLDNENLLSDYEEKIKQRNIINDAEEVIFEGKKLIENYSGHMLISDKNRVNENIEKLEGLLVIPKNFELIKLITKDLRNLIEKIESEDFYY</sequence>
<protein>
    <submittedName>
        <fullName evidence="6">DnaK-related protein</fullName>
    </submittedName>
</protein>
<dbReference type="FunFam" id="3.30.420.40:FF:000071">
    <property type="entry name" value="Molecular chaperone DnaK"/>
    <property type="match status" value="1"/>
</dbReference>
<name>D3DZI4_METRM</name>
<dbReference type="PRINTS" id="PR00301">
    <property type="entry name" value="HEATSHOCK70"/>
</dbReference>
<dbReference type="Gene3D" id="3.90.640.10">
    <property type="entry name" value="Actin, Chain A, domain 4"/>
    <property type="match status" value="1"/>
</dbReference>